<sequence>MTANPVTPICAVPTADDGTDITERSFMPVGTYHHRQVPCRAAAGAVRGGTCGCVAEPSAHGGRHRRRAGDRDAQGARTLAA</sequence>
<proteinExistence type="predicted"/>
<evidence type="ECO:0000313" key="3">
    <source>
        <dbReference type="Proteomes" id="UP000614741"/>
    </source>
</evidence>
<evidence type="ECO:0000256" key="1">
    <source>
        <dbReference type="SAM" id="MobiDB-lite"/>
    </source>
</evidence>
<accession>A0ABQ4DK41</accession>
<gene>
    <name evidence="2" type="ORF">Cph01nite_14840</name>
</gene>
<feature type="region of interest" description="Disordered" evidence="1">
    <location>
        <begin position="56"/>
        <end position="81"/>
    </location>
</feature>
<comment type="caution">
    <text evidence="2">The sequence shown here is derived from an EMBL/GenBank/DDBJ whole genome shotgun (WGS) entry which is preliminary data.</text>
</comment>
<organism evidence="2 3">
    <name type="scientific">Cellulomonas phragmiteti</name>
    <dbReference type="NCBI Taxonomy" id="478780"/>
    <lineage>
        <taxon>Bacteria</taxon>
        <taxon>Bacillati</taxon>
        <taxon>Actinomycetota</taxon>
        <taxon>Actinomycetes</taxon>
        <taxon>Micrococcales</taxon>
        <taxon>Cellulomonadaceae</taxon>
        <taxon>Cellulomonas</taxon>
    </lineage>
</organism>
<protein>
    <submittedName>
        <fullName evidence="2">Uncharacterized protein</fullName>
    </submittedName>
</protein>
<dbReference type="EMBL" id="BONP01000007">
    <property type="protein sequence ID" value="GIG39722.1"/>
    <property type="molecule type" value="Genomic_DNA"/>
</dbReference>
<dbReference type="Proteomes" id="UP000614741">
    <property type="component" value="Unassembled WGS sequence"/>
</dbReference>
<reference evidence="2 3" key="1">
    <citation type="submission" date="2021-01" db="EMBL/GenBank/DDBJ databases">
        <title>Whole genome shotgun sequence of Cellulomonas phragmiteti NBRC 110785.</title>
        <authorList>
            <person name="Komaki H."/>
            <person name="Tamura T."/>
        </authorList>
    </citation>
    <scope>NUCLEOTIDE SEQUENCE [LARGE SCALE GENOMIC DNA]</scope>
    <source>
        <strain evidence="2 3">NBRC 110785</strain>
    </source>
</reference>
<evidence type="ECO:0000313" key="2">
    <source>
        <dbReference type="EMBL" id="GIG39722.1"/>
    </source>
</evidence>
<name>A0ABQ4DK41_9CELL</name>
<keyword evidence="3" id="KW-1185">Reference proteome</keyword>